<comment type="caution">
    <text evidence="6">The sequence shown here is derived from an EMBL/GenBank/DDBJ whole genome shotgun (WGS) entry which is preliminary data.</text>
</comment>
<proteinExistence type="predicted"/>
<dbReference type="InterPro" id="IPR024535">
    <property type="entry name" value="RHGA/B-epi-like_pectate_lyase"/>
</dbReference>
<feature type="signal peptide" evidence="4">
    <location>
        <begin position="1"/>
        <end position="27"/>
    </location>
</feature>
<evidence type="ECO:0000256" key="2">
    <source>
        <dbReference type="ARBA" id="ARBA00022525"/>
    </source>
</evidence>
<organism evidence="6 7">
    <name type="scientific">Xanthoceras sorbifolium</name>
    <dbReference type="NCBI Taxonomy" id="99658"/>
    <lineage>
        <taxon>Eukaryota</taxon>
        <taxon>Viridiplantae</taxon>
        <taxon>Streptophyta</taxon>
        <taxon>Embryophyta</taxon>
        <taxon>Tracheophyta</taxon>
        <taxon>Spermatophyta</taxon>
        <taxon>Magnoliopsida</taxon>
        <taxon>eudicotyledons</taxon>
        <taxon>Gunneridae</taxon>
        <taxon>Pentapetalae</taxon>
        <taxon>rosids</taxon>
        <taxon>malvids</taxon>
        <taxon>Sapindales</taxon>
        <taxon>Sapindaceae</taxon>
        <taxon>Xanthoceroideae</taxon>
        <taxon>Xanthoceras</taxon>
    </lineage>
</organism>
<reference evidence="6 7" key="1">
    <citation type="submission" date="2021-02" db="EMBL/GenBank/DDBJ databases">
        <title>Plant Genome Project.</title>
        <authorList>
            <person name="Zhang R.-G."/>
        </authorList>
    </citation>
    <scope>NUCLEOTIDE SEQUENCE [LARGE SCALE GENOMIC DNA]</scope>
    <source>
        <tissue evidence="6">Leaves</tissue>
    </source>
</reference>
<keyword evidence="7" id="KW-1185">Reference proteome</keyword>
<protein>
    <recommendedName>
        <fullName evidence="5">Rhamnogalacturonase A/B/Epimerase-like pectate lyase domain-containing protein</fullName>
    </recommendedName>
</protein>
<evidence type="ECO:0000256" key="3">
    <source>
        <dbReference type="ARBA" id="ARBA00023316"/>
    </source>
</evidence>
<evidence type="ECO:0000313" key="6">
    <source>
        <dbReference type="EMBL" id="KAH7572743.1"/>
    </source>
</evidence>
<evidence type="ECO:0000256" key="4">
    <source>
        <dbReference type="SAM" id="SignalP"/>
    </source>
</evidence>
<dbReference type="PANTHER" id="PTHR31375">
    <property type="match status" value="1"/>
</dbReference>
<keyword evidence="3" id="KW-0961">Cell wall biogenesis/degradation</keyword>
<evidence type="ECO:0000256" key="1">
    <source>
        <dbReference type="ARBA" id="ARBA00004613"/>
    </source>
</evidence>
<keyword evidence="4" id="KW-0732">Signal</keyword>
<evidence type="ECO:0000259" key="5">
    <source>
        <dbReference type="Pfam" id="PF12708"/>
    </source>
</evidence>
<dbReference type="Gene3D" id="2.160.20.10">
    <property type="entry name" value="Single-stranded right-handed beta-helix, Pectin lyase-like"/>
    <property type="match status" value="1"/>
</dbReference>
<keyword evidence="2" id="KW-0964">Secreted</keyword>
<feature type="chain" id="PRO_5046379839" description="Rhamnogalacturonase A/B/Epimerase-like pectate lyase domain-containing protein" evidence="4">
    <location>
        <begin position="28"/>
        <end position="155"/>
    </location>
</feature>
<name>A0ABQ8I7X4_9ROSI</name>
<dbReference type="SUPFAM" id="SSF51126">
    <property type="entry name" value="Pectin lyase-like"/>
    <property type="match status" value="1"/>
</dbReference>
<dbReference type="InterPro" id="IPR012334">
    <property type="entry name" value="Pectin_lyas_fold"/>
</dbReference>
<accession>A0ABQ8I7X4</accession>
<feature type="domain" description="Rhamnogalacturonase A/B/Epimerase-like pectate lyase" evidence="5">
    <location>
        <begin position="32"/>
        <end position="80"/>
    </location>
</feature>
<gene>
    <name evidence="6" type="ORF">JRO89_XS03G0005800</name>
</gene>
<dbReference type="Pfam" id="PF12708">
    <property type="entry name" value="Pect-lyase_RHGA_epim"/>
    <property type="match status" value="1"/>
</dbReference>
<comment type="subcellular location">
    <subcellularLocation>
        <location evidence="1">Secreted</location>
    </subcellularLocation>
</comment>
<sequence>MAKPIMTSDLLIFALLLIIFFTSSSSAIPVTFNVADLGARPDGTTDSTQAFLGAWARASGSTMVATIYVPLGRFLLRNVVFDGKGCKNNNIVVRIDGTLMAPTNYNVIGKVKHWLSFEHVNDVSVLGGVLDGQGAGLWTCKRAGNKGCPNGATVS</sequence>
<dbReference type="InterPro" id="IPR011050">
    <property type="entry name" value="Pectin_lyase_fold/virulence"/>
</dbReference>
<dbReference type="EMBL" id="JAFEMO010000003">
    <property type="protein sequence ID" value="KAH7572743.1"/>
    <property type="molecule type" value="Genomic_DNA"/>
</dbReference>
<dbReference type="Proteomes" id="UP000827721">
    <property type="component" value="Unassembled WGS sequence"/>
</dbReference>
<evidence type="ECO:0000313" key="7">
    <source>
        <dbReference type="Proteomes" id="UP000827721"/>
    </source>
</evidence>